<protein>
    <recommendedName>
        <fullName evidence="9">Pre-mRNA processing factor 39</fullName>
    </recommendedName>
</protein>
<evidence type="ECO:0000256" key="4">
    <source>
        <dbReference type="ARBA" id="ARBA00023187"/>
    </source>
</evidence>
<keyword evidence="8" id="KW-1185">Reference proteome</keyword>
<name>A0A672MNZ1_SINGR</name>
<dbReference type="GO" id="GO:0000243">
    <property type="term" value="C:commitment complex"/>
    <property type="evidence" value="ECO:0007669"/>
    <property type="project" value="TreeGrafter"/>
</dbReference>
<evidence type="ECO:0000256" key="1">
    <source>
        <dbReference type="ARBA" id="ARBA00004123"/>
    </source>
</evidence>
<proteinExistence type="predicted"/>
<dbReference type="GO" id="GO:0000395">
    <property type="term" value="P:mRNA 5'-splice site recognition"/>
    <property type="evidence" value="ECO:0007669"/>
    <property type="project" value="TreeGrafter"/>
</dbReference>
<dbReference type="Gene3D" id="1.25.40.10">
    <property type="entry name" value="Tetratricopeptide repeat domain"/>
    <property type="match status" value="1"/>
</dbReference>
<dbReference type="InParanoid" id="A0A672MNZ1"/>
<evidence type="ECO:0008006" key="9">
    <source>
        <dbReference type="Google" id="ProtNLM"/>
    </source>
</evidence>
<keyword evidence="2" id="KW-0507">mRNA processing</keyword>
<keyword evidence="5" id="KW-0539">Nucleus</keyword>
<reference evidence="7" key="1">
    <citation type="submission" date="2025-08" db="UniProtKB">
        <authorList>
            <consortium name="Ensembl"/>
        </authorList>
    </citation>
    <scope>IDENTIFICATION</scope>
</reference>
<feature type="region of interest" description="Disordered" evidence="6">
    <location>
        <begin position="1"/>
        <end position="64"/>
    </location>
</feature>
<sequence length="191" mass="22366">RGRLRHRPDRDRLDGSSGESGKPRVRPAGAGDSESPTNMELEDAPKETAEAEEPATDTAATHESELPADYERLFKVVEDNPEDFNGWVYLLQYVEQENHLVASRKAFDDFFLHYPYCYGYWKKYADIEKKHGYVHLADEVSLNDFRMKVMRIIHFCYHEVMKMCWLKVPTIFRMGKTNDNQFLLNQQNNLK</sequence>
<accession>A0A672MNZ1</accession>
<dbReference type="Pfam" id="PF23240">
    <property type="entry name" value="HAT_PRP39_N"/>
    <property type="match status" value="1"/>
</dbReference>
<dbReference type="GO" id="GO:0071004">
    <property type="term" value="C:U2-type prespliceosome"/>
    <property type="evidence" value="ECO:0007669"/>
    <property type="project" value="TreeGrafter"/>
</dbReference>
<dbReference type="PANTHER" id="PTHR17204">
    <property type="entry name" value="PRE-MRNA PROCESSING PROTEIN PRP39-RELATED"/>
    <property type="match status" value="1"/>
</dbReference>
<keyword evidence="4" id="KW-0508">mRNA splicing</keyword>
<comment type="subcellular location">
    <subcellularLocation>
        <location evidence="1">Nucleus</location>
    </subcellularLocation>
</comment>
<dbReference type="GO" id="GO:0030627">
    <property type="term" value="F:pre-mRNA 5'-splice site binding"/>
    <property type="evidence" value="ECO:0007669"/>
    <property type="project" value="TreeGrafter"/>
</dbReference>
<evidence type="ECO:0000256" key="2">
    <source>
        <dbReference type="ARBA" id="ARBA00022664"/>
    </source>
</evidence>
<evidence type="ECO:0000313" key="8">
    <source>
        <dbReference type="Proteomes" id="UP000472262"/>
    </source>
</evidence>
<evidence type="ECO:0000313" key="7">
    <source>
        <dbReference type="Ensembl" id="ENSSGRP00000037301.1"/>
    </source>
</evidence>
<dbReference type="Proteomes" id="UP000472262">
    <property type="component" value="Unassembled WGS sequence"/>
</dbReference>
<dbReference type="AlphaFoldDB" id="A0A672MNZ1"/>
<evidence type="ECO:0000256" key="6">
    <source>
        <dbReference type="SAM" id="MobiDB-lite"/>
    </source>
</evidence>
<evidence type="ECO:0000256" key="5">
    <source>
        <dbReference type="ARBA" id="ARBA00023242"/>
    </source>
</evidence>
<organism evidence="7 8">
    <name type="scientific">Sinocyclocheilus grahami</name>
    <name type="common">Dianchi golden-line fish</name>
    <name type="synonym">Barbus grahami</name>
    <dbReference type="NCBI Taxonomy" id="75366"/>
    <lineage>
        <taxon>Eukaryota</taxon>
        <taxon>Metazoa</taxon>
        <taxon>Chordata</taxon>
        <taxon>Craniata</taxon>
        <taxon>Vertebrata</taxon>
        <taxon>Euteleostomi</taxon>
        <taxon>Actinopterygii</taxon>
        <taxon>Neopterygii</taxon>
        <taxon>Teleostei</taxon>
        <taxon>Ostariophysi</taxon>
        <taxon>Cypriniformes</taxon>
        <taxon>Cyprinidae</taxon>
        <taxon>Cyprininae</taxon>
        <taxon>Sinocyclocheilus</taxon>
    </lineage>
</organism>
<dbReference type="GO" id="GO:0005685">
    <property type="term" value="C:U1 snRNP"/>
    <property type="evidence" value="ECO:0007669"/>
    <property type="project" value="TreeGrafter"/>
</dbReference>
<dbReference type="PANTHER" id="PTHR17204:SF21">
    <property type="entry name" value="PRE-MRNA-PROCESSING FACTOR 39"/>
    <property type="match status" value="1"/>
</dbReference>
<dbReference type="InterPro" id="IPR011990">
    <property type="entry name" value="TPR-like_helical_dom_sf"/>
</dbReference>
<reference evidence="7" key="2">
    <citation type="submission" date="2025-09" db="UniProtKB">
        <authorList>
            <consortium name="Ensembl"/>
        </authorList>
    </citation>
    <scope>IDENTIFICATION</scope>
</reference>
<dbReference type="Ensembl" id="ENSSGRT00000040009.1">
    <property type="protein sequence ID" value="ENSSGRP00000037301.1"/>
    <property type="gene ID" value="ENSSGRG00000020561.1"/>
</dbReference>
<dbReference type="SUPFAM" id="SSF48452">
    <property type="entry name" value="TPR-like"/>
    <property type="match status" value="1"/>
</dbReference>
<evidence type="ECO:0000256" key="3">
    <source>
        <dbReference type="ARBA" id="ARBA00022737"/>
    </source>
</evidence>
<keyword evidence="3" id="KW-0677">Repeat</keyword>